<name>A0ACD6ARX2_AVESA</name>
<organism evidence="1 2">
    <name type="scientific">Avena sativa</name>
    <name type="common">Oat</name>
    <dbReference type="NCBI Taxonomy" id="4498"/>
    <lineage>
        <taxon>Eukaryota</taxon>
        <taxon>Viridiplantae</taxon>
        <taxon>Streptophyta</taxon>
        <taxon>Embryophyta</taxon>
        <taxon>Tracheophyta</taxon>
        <taxon>Spermatophyta</taxon>
        <taxon>Magnoliopsida</taxon>
        <taxon>Liliopsida</taxon>
        <taxon>Poales</taxon>
        <taxon>Poaceae</taxon>
        <taxon>BOP clade</taxon>
        <taxon>Pooideae</taxon>
        <taxon>Poodae</taxon>
        <taxon>Poeae</taxon>
        <taxon>Poeae Chloroplast Group 1 (Aveneae type)</taxon>
        <taxon>Aveninae</taxon>
        <taxon>Avena</taxon>
    </lineage>
</organism>
<reference evidence="1" key="1">
    <citation type="submission" date="2025-09" db="UniProtKB">
        <authorList>
            <consortium name="EnsemblPlants"/>
        </authorList>
    </citation>
    <scope>IDENTIFICATION</scope>
</reference>
<keyword evidence="2" id="KW-1185">Reference proteome</keyword>
<dbReference type="EnsemblPlants" id="AVESA.00010b.r2.UnG1415630.1">
    <property type="protein sequence ID" value="AVESA.00010b.r2.UnG1415630.1.CDS"/>
    <property type="gene ID" value="AVESA.00010b.r2.UnG1415630"/>
</dbReference>
<protein>
    <submittedName>
        <fullName evidence="1">Uncharacterized protein</fullName>
    </submittedName>
</protein>
<evidence type="ECO:0000313" key="1">
    <source>
        <dbReference type="EnsemblPlants" id="AVESA.00010b.r2.UnG1415630.1.CDS"/>
    </source>
</evidence>
<evidence type="ECO:0000313" key="2">
    <source>
        <dbReference type="Proteomes" id="UP001732700"/>
    </source>
</evidence>
<accession>A0ACD6ARX2</accession>
<dbReference type="Proteomes" id="UP001732700">
    <property type="component" value="Unassembled WGS sequence"/>
</dbReference>
<proteinExistence type="predicted"/>
<sequence length="350" mass="39365">MFRPFCTAPRLAIKTLSYARRCQDHVAEQTPVSCSSKLLGTMKESSTTATSSSTPQALLPNNTETSASPGRCLSSSPRSTILLHEHPDWYLKFYIRTDRSASFHTYPDVGGPFKSLQEARNAIDCHLHGLEHKNMCKESLDKLSPMDRLIQRSLYWPDGSRRKCSEASASEYTRTVTGHLLKALVDKYNEDHELSADCAYELKDALHYQTMREGIIFYSHFNFTAKAKGAGGIDNLFFAEVVEGDEMVVSCFWMIDTDANGRCYGCTNNGSVDMKHPKEANTYNAGYLDAYLLSENTGKWDVPDDDVSDDDEDVKAEEDRLRRIYKGLDDPQFLMKISASPYATATFIED</sequence>